<accession>A0ABQ3XB61</accession>
<dbReference type="RefSeq" id="WP_203796970.1">
    <property type="nucleotide sequence ID" value="NZ_BAAAQE010000027.1"/>
</dbReference>
<proteinExistence type="predicted"/>
<dbReference type="Gene3D" id="2.50.20.20">
    <property type="match status" value="1"/>
</dbReference>
<evidence type="ECO:0000313" key="2">
    <source>
        <dbReference type="EMBL" id="GID55699.1"/>
    </source>
</evidence>
<comment type="caution">
    <text evidence="2">The sequence shown here is derived from an EMBL/GenBank/DDBJ whole genome shotgun (WGS) entry which is preliminary data.</text>
</comment>
<keyword evidence="1" id="KW-0732">Signal</keyword>
<organism evidence="2 3">
    <name type="scientific">Actinoplanes couchii</name>
    <dbReference type="NCBI Taxonomy" id="403638"/>
    <lineage>
        <taxon>Bacteria</taxon>
        <taxon>Bacillati</taxon>
        <taxon>Actinomycetota</taxon>
        <taxon>Actinomycetes</taxon>
        <taxon>Micromonosporales</taxon>
        <taxon>Micromonosporaceae</taxon>
        <taxon>Actinoplanes</taxon>
    </lineage>
</organism>
<keyword evidence="3" id="KW-1185">Reference proteome</keyword>
<dbReference type="PROSITE" id="PS51257">
    <property type="entry name" value="PROKAR_LIPOPROTEIN"/>
    <property type="match status" value="1"/>
</dbReference>
<protein>
    <recommendedName>
        <fullName evidence="4">Lipoprotein</fullName>
    </recommendedName>
</protein>
<evidence type="ECO:0008006" key="4">
    <source>
        <dbReference type="Google" id="ProtNLM"/>
    </source>
</evidence>
<dbReference type="Proteomes" id="UP000612282">
    <property type="component" value="Unassembled WGS sequence"/>
</dbReference>
<sequence length="259" mass="27234">MNVFTKRLASTGVLLIAGSLMAACGAVQDVAEEVSAVAKLTDALPADDTPVFRYTIKGGVQPISGVVDAPNKSWTQEIEEEVPDGDFTFSMKLMVIGDQAWTRMSFDGAPEGIGLPKVPKKWMKLDLTKLPEKDAEELVYDGETDPGFVGSLLLAASDLKESGSGTFTGTTDLTRTTAAQIVEEKTLTALGEQAKQVPLTVTVDAQGRVGTAVVEIPAAGTTKAATYRVTYDQYGSAAAVKAPADGVKAPADVYELLKS</sequence>
<evidence type="ECO:0000313" key="3">
    <source>
        <dbReference type="Proteomes" id="UP000612282"/>
    </source>
</evidence>
<dbReference type="EMBL" id="BOMG01000052">
    <property type="protein sequence ID" value="GID55699.1"/>
    <property type="molecule type" value="Genomic_DNA"/>
</dbReference>
<evidence type="ECO:0000256" key="1">
    <source>
        <dbReference type="SAM" id="SignalP"/>
    </source>
</evidence>
<feature type="signal peptide" evidence="1">
    <location>
        <begin position="1"/>
        <end position="22"/>
    </location>
</feature>
<feature type="chain" id="PRO_5045948327" description="Lipoprotein" evidence="1">
    <location>
        <begin position="23"/>
        <end position="259"/>
    </location>
</feature>
<reference evidence="2 3" key="1">
    <citation type="submission" date="2021-01" db="EMBL/GenBank/DDBJ databases">
        <title>Whole genome shotgun sequence of Actinoplanes couchii NBRC 106145.</title>
        <authorList>
            <person name="Komaki H."/>
            <person name="Tamura T."/>
        </authorList>
    </citation>
    <scope>NUCLEOTIDE SEQUENCE [LARGE SCALE GENOMIC DNA]</scope>
    <source>
        <strain evidence="2 3">NBRC 106145</strain>
    </source>
</reference>
<name>A0ABQ3XB61_9ACTN</name>
<gene>
    <name evidence="2" type="ORF">Aco03nite_041030</name>
</gene>